<protein>
    <submittedName>
        <fullName evidence="2">Uncharacterized protein</fullName>
    </submittedName>
</protein>
<feature type="transmembrane region" description="Helical" evidence="1">
    <location>
        <begin position="15"/>
        <end position="34"/>
    </location>
</feature>
<accession>A0A318Q9N4</accession>
<name>A0A318Q9N4_9PROT</name>
<gene>
    <name evidence="2" type="ORF">CFR72_11660</name>
</gene>
<organism evidence="2 3">
    <name type="scientific">Gluconacetobacter entanii</name>
    <dbReference type="NCBI Taxonomy" id="108528"/>
    <lineage>
        <taxon>Bacteria</taxon>
        <taxon>Pseudomonadati</taxon>
        <taxon>Pseudomonadota</taxon>
        <taxon>Alphaproteobacteria</taxon>
        <taxon>Acetobacterales</taxon>
        <taxon>Acetobacteraceae</taxon>
        <taxon>Gluconacetobacter</taxon>
    </lineage>
</organism>
<keyword evidence="1" id="KW-0812">Transmembrane</keyword>
<keyword evidence="1" id="KW-1133">Transmembrane helix</keyword>
<evidence type="ECO:0000256" key="1">
    <source>
        <dbReference type="SAM" id="Phobius"/>
    </source>
</evidence>
<dbReference type="Proteomes" id="UP000248301">
    <property type="component" value="Unassembled WGS sequence"/>
</dbReference>
<dbReference type="OrthoDB" id="7275140at2"/>
<comment type="caution">
    <text evidence="2">The sequence shown here is derived from an EMBL/GenBank/DDBJ whole genome shotgun (WGS) entry which is preliminary data.</text>
</comment>
<proteinExistence type="predicted"/>
<evidence type="ECO:0000313" key="3">
    <source>
        <dbReference type="Proteomes" id="UP000248301"/>
    </source>
</evidence>
<reference evidence="2 3" key="1">
    <citation type="submission" date="2017-07" db="EMBL/GenBank/DDBJ databases">
        <title>A draft genome sequence of Gluconacetobacter entanii LTH 4560.</title>
        <authorList>
            <person name="Skraban J."/>
            <person name="Cleenwerck I."/>
            <person name="Vandamme P."/>
            <person name="Trcek J."/>
        </authorList>
    </citation>
    <scope>NUCLEOTIDE SEQUENCE [LARGE SCALE GENOMIC DNA]</scope>
    <source>
        <strain evidence="2 3">LTH 4560</strain>
    </source>
</reference>
<dbReference type="AlphaFoldDB" id="A0A318Q9N4"/>
<feature type="transmembrane region" description="Helical" evidence="1">
    <location>
        <begin position="46"/>
        <end position="68"/>
    </location>
</feature>
<evidence type="ECO:0000313" key="2">
    <source>
        <dbReference type="EMBL" id="PYD62617.1"/>
    </source>
</evidence>
<keyword evidence="1" id="KW-0472">Membrane</keyword>
<sequence length="73" mass="8217">MLQKLQEINHDRTPLANAGVCFCVIAMLGLGNPFCRFVLHTDMSYLMPWLLAGVVSYFFLPSLILWIARGKSS</sequence>
<dbReference type="EMBL" id="NKUF01000028">
    <property type="protein sequence ID" value="PYD62617.1"/>
    <property type="molecule type" value="Genomic_DNA"/>
</dbReference>